<organism evidence="2 4">
    <name type="scientific">Cucumis melo var. makuwa</name>
    <name type="common">Oriental melon</name>
    <dbReference type="NCBI Taxonomy" id="1194695"/>
    <lineage>
        <taxon>Eukaryota</taxon>
        <taxon>Viridiplantae</taxon>
        <taxon>Streptophyta</taxon>
        <taxon>Embryophyta</taxon>
        <taxon>Tracheophyta</taxon>
        <taxon>Spermatophyta</taxon>
        <taxon>Magnoliopsida</taxon>
        <taxon>eudicotyledons</taxon>
        <taxon>Gunneridae</taxon>
        <taxon>Pentapetalae</taxon>
        <taxon>rosids</taxon>
        <taxon>fabids</taxon>
        <taxon>Cucurbitales</taxon>
        <taxon>Cucurbitaceae</taxon>
        <taxon>Benincaseae</taxon>
        <taxon>Cucumis</taxon>
    </lineage>
</organism>
<evidence type="ECO:0000313" key="4">
    <source>
        <dbReference type="Proteomes" id="UP000321947"/>
    </source>
</evidence>
<evidence type="ECO:0000313" key="1">
    <source>
        <dbReference type="EMBL" id="KAA0060240.1"/>
    </source>
</evidence>
<evidence type="ECO:0000313" key="2">
    <source>
        <dbReference type="EMBL" id="TYK21549.1"/>
    </source>
</evidence>
<reference evidence="3 4" key="1">
    <citation type="submission" date="2019-08" db="EMBL/GenBank/DDBJ databases">
        <title>Draft genome sequences of two oriental melons (Cucumis melo L. var makuwa).</title>
        <authorList>
            <person name="Kwon S.-Y."/>
        </authorList>
    </citation>
    <scope>NUCLEOTIDE SEQUENCE [LARGE SCALE GENOMIC DNA]</scope>
    <source>
        <strain evidence="4">cv. Chang Bougi</strain>
        <strain evidence="3">cv. SW 3</strain>
        <tissue evidence="2">Leaf</tissue>
    </source>
</reference>
<name>A0A5D3DE14_CUCMM</name>
<accession>A0A5D3DE14</accession>
<sequence>MSSSIIALLRKEQLTGENYATWKLKLNMILVITDLHFVLMEECPFPTQNASQSVKDAYDYWTKENDKADVYILASMSDMLSKKYEIVVTAHQIMDSLIEMFGQLSI</sequence>
<dbReference type="OrthoDB" id="1920930at2759"/>
<protein>
    <submittedName>
        <fullName evidence="2">Gag/pol protein</fullName>
    </submittedName>
</protein>
<dbReference type="Proteomes" id="UP000321947">
    <property type="component" value="Unassembled WGS sequence"/>
</dbReference>
<proteinExistence type="predicted"/>
<dbReference type="AlphaFoldDB" id="A0A5D3DE14"/>
<dbReference type="EMBL" id="SSTE01005687">
    <property type="protein sequence ID" value="KAA0060240.1"/>
    <property type="molecule type" value="Genomic_DNA"/>
</dbReference>
<gene>
    <name evidence="2" type="ORF">E5676_scaffold275G00410</name>
    <name evidence="1" type="ORF">E6C27_scaffold386G00790</name>
</gene>
<comment type="caution">
    <text evidence="2">The sequence shown here is derived from an EMBL/GenBank/DDBJ whole genome shotgun (WGS) entry which is preliminary data.</text>
</comment>
<dbReference type="Proteomes" id="UP000321393">
    <property type="component" value="Unassembled WGS sequence"/>
</dbReference>
<evidence type="ECO:0000313" key="3">
    <source>
        <dbReference type="Proteomes" id="UP000321393"/>
    </source>
</evidence>
<dbReference type="EMBL" id="SSTD01005565">
    <property type="protein sequence ID" value="TYK21549.1"/>
    <property type="molecule type" value="Genomic_DNA"/>
</dbReference>